<feature type="compositionally biased region" description="Basic and acidic residues" evidence="2">
    <location>
        <begin position="60"/>
        <end position="73"/>
    </location>
</feature>
<feature type="region of interest" description="Disordered" evidence="2">
    <location>
        <begin position="48"/>
        <end position="87"/>
    </location>
</feature>
<proteinExistence type="predicted"/>
<evidence type="ECO:0000313" key="4">
    <source>
        <dbReference type="Proteomes" id="UP000186817"/>
    </source>
</evidence>
<organism evidence="3 4">
    <name type="scientific">Symbiodinium microadriaticum</name>
    <name type="common">Dinoflagellate</name>
    <name type="synonym">Zooxanthella microadriatica</name>
    <dbReference type="NCBI Taxonomy" id="2951"/>
    <lineage>
        <taxon>Eukaryota</taxon>
        <taxon>Sar</taxon>
        <taxon>Alveolata</taxon>
        <taxon>Dinophyceae</taxon>
        <taxon>Suessiales</taxon>
        <taxon>Symbiodiniaceae</taxon>
        <taxon>Symbiodinium</taxon>
    </lineage>
</organism>
<keyword evidence="1" id="KW-0175">Coiled coil</keyword>
<evidence type="ECO:0000256" key="2">
    <source>
        <dbReference type="SAM" id="MobiDB-lite"/>
    </source>
</evidence>
<feature type="coiled-coil region" evidence="1">
    <location>
        <begin position="101"/>
        <end position="128"/>
    </location>
</feature>
<feature type="non-terminal residue" evidence="3">
    <location>
        <position position="1"/>
    </location>
</feature>
<evidence type="ECO:0000256" key="1">
    <source>
        <dbReference type="SAM" id="Coils"/>
    </source>
</evidence>
<dbReference type="AlphaFoldDB" id="A0A1Q9CEB9"/>
<name>A0A1Q9CEB9_SYMMI</name>
<evidence type="ECO:0000313" key="3">
    <source>
        <dbReference type="EMBL" id="OLP81293.1"/>
    </source>
</evidence>
<protein>
    <submittedName>
        <fullName evidence="3">Uncharacterized protein</fullName>
    </submittedName>
</protein>
<sequence>ARTQHAALQSKLAETAEQLREALQVHSSTFDERLRMCESRLASALTLPIQTPPQAASEASEPKEESRRLERNIKVMGGGPAALGSPLAADGRRLEEVATHSMRVQQDLQRLKEHSQALESRLSALDGLAASMATGGGDASAAAVEALERRLEQHVDEKLSPPVP</sequence>
<dbReference type="EMBL" id="LSRX01001295">
    <property type="protein sequence ID" value="OLP81293.1"/>
    <property type="molecule type" value="Genomic_DNA"/>
</dbReference>
<dbReference type="OrthoDB" id="10526887at2759"/>
<reference evidence="3 4" key="1">
    <citation type="submission" date="2016-02" db="EMBL/GenBank/DDBJ databases">
        <title>Genome analysis of coral dinoflagellate symbionts highlights evolutionary adaptations to a symbiotic lifestyle.</title>
        <authorList>
            <person name="Aranda M."/>
            <person name="Li Y."/>
            <person name="Liew Y.J."/>
            <person name="Baumgarten S."/>
            <person name="Simakov O."/>
            <person name="Wilson M."/>
            <person name="Piel J."/>
            <person name="Ashoor H."/>
            <person name="Bougouffa S."/>
            <person name="Bajic V.B."/>
            <person name="Ryu T."/>
            <person name="Ravasi T."/>
            <person name="Bayer T."/>
            <person name="Micklem G."/>
            <person name="Kim H."/>
            <person name="Bhak J."/>
            <person name="Lajeunesse T.C."/>
            <person name="Voolstra C.R."/>
        </authorList>
    </citation>
    <scope>NUCLEOTIDE SEQUENCE [LARGE SCALE GENOMIC DNA]</scope>
    <source>
        <strain evidence="3 4">CCMP2467</strain>
    </source>
</reference>
<dbReference type="Proteomes" id="UP000186817">
    <property type="component" value="Unassembled WGS sequence"/>
</dbReference>
<gene>
    <name evidence="3" type="ORF">AK812_SmicGene38182</name>
</gene>
<accession>A0A1Q9CEB9</accession>
<keyword evidence="4" id="KW-1185">Reference proteome</keyword>
<comment type="caution">
    <text evidence="3">The sequence shown here is derived from an EMBL/GenBank/DDBJ whole genome shotgun (WGS) entry which is preliminary data.</text>
</comment>